<dbReference type="EMBL" id="FUWW01000003">
    <property type="protein sequence ID" value="SJZ40304.1"/>
    <property type="molecule type" value="Genomic_DNA"/>
</dbReference>
<organism evidence="1 2">
    <name type="scientific">Eubacterium coprostanoligenes</name>
    <dbReference type="NCBI Taxonomy" id="290054"/>
    <lineage>
        <taxon>Bacteria</taxon>
        <taxon>Bacillati</taxon>
        <taxon>Bacillota</taxon>
        <taxon>Clostridia</taxon>
        <taxon>Eubacteriales</taxon>
        <taxon>Eubacteriaceae</taxon>
        <taxon>Eubacterium</taxon>
    </lineage>
</organism>
<reference evidence="2" key="1">
    <citation type="submission" date="2017-02" db="EMBL/GenBank/DDBJ databases">
        <authorList>
            <person name="Varghese N."/>
            <person name="Submissions S."/>
        </authorList>
    </citation>
    <scope>NUCLEOTIDE SEQUENCE [LARGE SCALE GENOMIC DNA]</scope>
    <source>
        <strain evidence="2">ATCC 51222</strain>
    </source>
</reference>
<protein>
    <submittedName>
        <fullName evidence="1">Uncharacterized protein</fullName>
    </submittedName>
</protein>
<dbReference type="RefSeq" id="WP_078767928.1">
    <property type="nucleotide sequence ID" value="NZ_FUWW01000003.1"/>
</dbReference>
<dbReference type="AlphaFoldDB" id="A0A1T4KCY4"/>
<gene>
    <name evidence="1" type="ORF">SAMN02745114_00430</name>
</gene>
<name>A0A1T4KCY4_9FIRM</name>
<sequence length="414" mass="47983">MESIQITEIKVNGKCVDIYFNLSKGLEMFFLPEHHFFTEYTFEVTDIPKSVLVVPLLLNLLPFSWLVDCVIWIDEIDEDFYDCIQPLKTAFRELHSNIDFGGTLIAAKRIKNSFVFNNQALQLFTGGVDATTTTIRIIDKKPILFNTNGWYLNQSDEENKVYDADVSAIEKIASSLSLESYFVKSNFARFIISSNVDKEFCNDKDTTWWFGFQHSMAFIGCAMVAAYKFSVETVYIASSYTFGQYIICVSDPRIDNCIKCAGISTIHDGYELSRQAKVKKLVEYHNQSDMDMFLRVCSFNTKNCCECEKCFRSMLALIAEGADDLSEYGFYFEGDFLDLLKTFIIKNAMELDSNHIVFWNDIIKDMKDNYENLAHKDVCDYLLNIDLEKARRNAILNHYKKDWKEIIKRKIFKI</sequence>
<dbReference type="STRING" id="290054.SAMN02745114_00430"/>
<proteinExistence type="predicted"/>
<keyword evidence="2" id="KW-1185">Reference proteome</keyword>
<evidence type="ECO:0000313" key="2">
    <source>
        <dbReference type="Proteomes" id="UP000190657"/>
    </source>
</evidence>
<evidence type="ECO:0000313" key="1">
    <source>
        <dbReference type="EMBL" id="SJZ40304.1"/>
    </source>
</evidence>
<dbReference type="Proteomes" id="UP000190657">
    <property type="component" value="Unassembled WGS sequence"/>
</dbReference>
<dbReference type="OrthoDB" id="2791683at2"/>
<accession>A0A1T4KCY4</accession>